<gene>
    <name evidence="2" type="ORF">MUK42_24614</name>
</gene>
<evidence type="ECO:0000256" key="1">
    <source>
        <dbReference type="SAM" id="MobiDB-lite"/>
    </source>
</evidence>
<dbReference type="InterPro" id="IPR039258">
    <property type="entry name" value="ZNF511"/>
</dbReference>
<dbReference type="PANTHER" id="PTHR21354">
    <property type="entry name" value="ZINC FINGER PROTEIN 511"/>
    <property type="match status" value="1"/>
</dbReference>
<sequence>MESSGGEELGLGSRWWIASRRRLMPDDPFFSAGNIERELLAKQVALDLTEDERYQLQKMEYECLVEGCGVKLKSYKSRQQHLVDKHKFPTTFEFYKKAHPSKHQRQKHQRRQASHPKEAANDTDMDVDRKSSKQIYQKYRPKKASLKEGKEAEMEVEERMDDLVSAVSKLSTSDSSPSSISFGHRHARGFAFVPRSIHQNRKQTSQSEAKG</sequence>
<feature type="compositionally biased region" description="Basic residues" evidence="1">
    <location>
        <begin position="97"/>
        <end position="114"/>
    </location>
</feature>
<dbReference type="AlphaFoldDB" id="A0A9E7G7X0"/>
<keyword evidence="3" id="KW-1185">Reference proteome</keyword>
<feature type="compositionally biased region" description="Basic and acidic residues" evidence="1">
    <location>
        <begin position="115"/>
        <end position="131"/>
    </location>
</feature>
<dbReference type="PANTHER" id="PTHR21354:SF0">
    <property type="entry name" value="ZINC FINGER PROTEIN 511"/>
    <property type="match status" value="1"/>
</dbReference>
<dbReference type="EMBL" id="CP097508">
    <property type="protein sequence ID" value="URE10561.1"/>
    <property type="molecule type" value="Genomic_DNA"/>
</dbReference>
<dbReference type="Proteomes" id="UP001055439">
    <property type="component" value="Chromosome 6"/>
</dbReference>
<protein>
    <submittedName>
        <fullName evidence="2">Zinc finger protein</fullName>
    </submittedName>
</protein>
<accession>A0A9E7G7X0</accession>
<proteinExistence type="predicted"/>
<evidence type="ECO:0000313" key="3">
    <source>
        <dbReference type="Proteomes" id="UP001055439"/>
    </source>
</evidence>
<dbReference type="OrthoDB" id="18440at2759"/>
<organism evidence="2 3">
    <name type="scientific">Musa troglodytarum</name>
    <name type="common">fe'i banana</name>
    <dbReference type="NCBI Taxonomy" id="320322"/>
    <lineage>
        <taxon>Eukaryota</taxon>
        <taxon>Viridiplantae</taxon>
        <taxon>Streptophyta</taxon>
        <taxon>Embryophyta</taxon>
        <taxon>Tracheophyta</taxon>
        <taxon>Spermatophyta</taxon>
        <taxon>Magnoliopsida</taxon>
        <taxon>Liliopsida</taxon>
        <taxon>Zingiberales</taxon>
        <taxon>Musaceae</taxon>
        <taxon>Musa</taxon>
    </lineage>
</organism>
<evidence type="ECO:0000313" key="2">
    <source>
        <dbReference type="EMBL" id="URE10561.1"/>
    </source>
</evidence>
<feature type="region of interest" description="Disordered" evidence="1">
    <location>
        <begin position="97"/>
        <end position="157"/>
    </location>
</feature>
<reference evidence="2" key="1">
    <citation type="submission" date="2022-05" db="EMBL/GenBank/DDBJ databases">
        <title>The Musa troglodytarum L. genome provides insights into the mechanism of non-climacteric behaviour and enrichment of carotenoids.</title>
        <authorList>
            <person name="Wang J."/>
        </authorList>
    </citation>
    <scope>NUCLEOTIDE SEQUENCE</scope>
    <source>
        <tissue evidence="2">Leaf</tissue>
    </source>
</reference>
<name>A0A9E7G7X0_9LILI</name>